<proteinExistence type="predicted"/>
<dbReference type="GO" id="GO:0003700">
    <property type="term" value="F:DNA-binding transcription factor activity"/>
    <property type="evidence" value="ECO:0007669"/>
    <property type="project" value="InterPro"/>
</dbReference>
<dbReference type="Pfam" id="PF13411">
    <property type="entry name" value="MerR_1"/>
    <property type="match status" value="1"/>
</dbReference>
<evidence type="ECO:0000313" key="4">
    <source>
        <dbReference type="Proteomes" id="UP000295008"/>
    </source>
</evidence>
<dbReference type="RefSeq" id="WP_132013102.1">
    <property type="nucleotide sequence ID" value="NZ_SLUN01000004.1"/>
</dbReference>
<dbReference type="PRINTS" id="PR00040">
    <property type="entry name" value="HTHMERR"/>
</dbReference>
<dbReference type="PANTHER" id="PTHR30204:SF82">
    <property type="entry name" value="TRANSCRIPTIONAL REGULATOR, MERR FAMILY"/>
    <property type="match status" value="1"/>
</dbReference>
<evidence type="ECO:0000256" key="1">
    <source>
        <dbReference type="ARBA" id="ARBA00023125"/>
    </source>
</evidence>
<organism evidence="3 4">
    <name type="scientific">Hydrogenispora ethanolica</name>
    <dbReference type="NCBI Taxonomy" id="1082276"/>
    <lineage>
        <taxon>Bacteria</taxon>
        <taxon>Bacillati</taxon>
        <taxon>Bacillota</taxon>
        <taxon>Hydrogenispora</taxon>
    </lineage>
</organism>
<comment type="caution">
    <text evidence="3">The sequence shown here is derived from an EMBL/GenBank/DDBJ whole genome shotgun (WGS) entry which is preliminary data.</text>
</comment>
<name>A0A4R1S4D4_HYDET</name>
<dbReference type="GO" id="GO:0003677">
    <property type="term" value="F:DNA binding"/>
    <property type="evidence" value="ECO:0007669"/>
    <property type="project" value="UniProtKB-KW"/>
</dbReference>
<accession>A0A4R1S4D4</accession>
<dbReference type="SUPFAM" id="SSF46955">
    <property type="entry name" value="Putative DNA-binding domain"/>
    <property type="match status" value="1"/>
</dbReference>
<dbReference type="PROSITE" id="PS50937">
    <property type="entry name" value="HTH_MERR_2"/>
    <property type="match status" value="1"/>
</dbReference>
<reference evidence="3 4" key="1">
    <citation type="submission" date="2019-03" db="EMBL/GenBank/DDBJ databases">
        <title>Genomic Encyclopedia of Type Strains, Phase IV (KMG-IV): sequencing the most valuable type-strain genomes for metagenomic binning, comparative biology and taxonomic classification.</title>
        <authorList>
            <person name="Goeker M."/>
        </authorList>
    </citation>
    <scope>NUCLEOTIDE SEQUENCE [LARGE SCALE GENOMIC DNA]</scope>
    <source>
        <strain evidence="3 4">LX-B</strain>
    </source>
</reference>
<feature type="domain" description="HTH merR-type" evidence="2">
    <location>
        <begin position="1"/>
        <end position="71"/>
    </location>
</feature>
<sequence length="132" mass="15118">MGYTIKTIAQKVGLTEYTLRYYEREGLLPLIERDENGNRNFSDQDMELIGLICCLRNTGMPLAAIKRFVTLTKGDAATIGARKQMLIEQKQAIEEQIRQFKKYALKIDKKIAHYEELEKNGGIDRCHSDSSC</sequence>
<protein>
    <submittedName>
        <fullName evidence="3">DNA-binding transcriptional MerR regulator</fullName>
    </submittedName>
</protein>
<dbReference type="CDD" id="cd01109">
    <property type="entry name" value="HTH_YyaN"/>
    <property type="match status" value="1"/>
</dbReference>
<evidence type="ECO:0000259" key="2">
    <source>
        <dbReference type="PROSITE" id="PS50937"/>
    </source>
</evidence>
<gene>
    <name evidence="3" type="ORF">EDC14_100464</name>
</gene>
<dbReference type="AlphaFoldDB" id="A0A4R1S4D4"/>
<dbReference type="InterPro" id="IPR009061">
    <property type="entry name" value="DNA-bd_dom_put_sf"/>
</dbReference>
<dbReference type="Gene3D" id="1.10.1660.10">
    <property type="match status" value="1"/>
</dbReference>
<dbReference type="OrthoDB" id="9811174at2"/>
<dbReference type="SMART" id="SM00422">
    <property type="entry name" value="HTH_MERR"/>
    <property type="match status" value="1"/>
</dbReference>
<dbReference type="Proteomes" id="UP000295008">
    <property type="component" value="Unassembled WGS sequence"/>
</dbReference>
<evidence type="ECO:0000313" key="3">
    <source>
        <dbReference type="EMBL" id="TCL74128.1"/>
    </source>
</evidence>
<keyword evidence="4" id="KW-1185">Reference proteome</keyword>
<dbReference type="InterPro" id="IPR047057">
    <property type="entry name" value="MerR_fam"/>
</dbReference>
<keyword evidence="1 3" id="KW-0238">DNA-binding</keyword>
<dbReference type="InterPro" id="IPR000551">
    <property type="entry name" value="MerR-type_HTH_dom"/>
</dbReference>
<dbReference type="EMBL" id="SLUN01000004">
    <property type="protein sequence ID" value="TCL74128.1"/>
    <property type="molecule type" value="Genomic_DNA"/>
</dbReference>
<dbReference type="PANTHER" id="PTHR30204">
    <property type="entry name" value="REDOX-CYCLING DRUG-SENSING TRANSCRIPTIONAL ACTIVATOR SOXR"/>
    <property type="match status" value="1"/>
</dbReference>